<dbReference type="RefSeq" id="WP_072968859.1">
    <property type="nucleotide sequence ID" value="NZ_FRAJ01000033.1"/>
</dbReference>
<dbReference type="EMBL" id="FRAJ01000033">
    <property type="protein sequence ID" value="SHK60005.1"/>
    <property type="molecule type" value="Genomic_DNA"/>
</dbReference>
<keyword evidence="1" id="KW-0472">Membrane</keyword>
<evidence type="ECO:0000256" key="1">
    <source>
        <dbReference type="SAM" id="Phobius"/>
    </source>
</evidence>
<accession>A0A1M6TSL2</accession>
<keyword evidence="3" id="KW-1185">Reference proteome</keyword>
<evidence type="ECO:0000313" key="3">
    <source>
        <dbReference type="Proteomes" id="UP000184082"/>
    </source>
</evidence>
<protein>
    <submittedName>
        <fullName evidence="2">Uncharacterized protein</fullName>
    </submittedName>
</protein>
<dbReference type="AlphaFoldDB" id="A0A1M6TSL2"/>
<sequence length="91" mass="10060">MQDLGLLEGLLVSVINFIGNMIDLIPSFDLGIGDKLSNSIQYMANLVAGAGILIPVNDIFFILSLMIGFRLFMFTVFAVNWVIRRIADIIP</sequence>
<keyword evidence="1" id="KW-0812">Transmembrane</keyword>
<keyword evidence="1" id="KW-1133">Transmembrane helix</keyword>
<feature type="transmembrane region" description="Helical" evidence="1">
    <location>
        <begin position="60"/>
        <end position="83"/>
    </location>
</feature>
<dbReference type="Proteomes" id="UP000184082">
    <property type="component" value="Unassembled WGS sequence"/>
</dbReference>
<proteinExistence type="predicted"/>
<reference evidence="2 3" key="1">
    <citation type="submission" date="2016-11" db="EMBL/GenBank/DDBJ databases">
        <authorList>
            <person name="Jaros S."/>
            <person name="Januszkiewicz K."/>
            <person name="Wedrychowicz H."/>
        </authorList>
    </citation>
    <scope>NUCLEOTIDE SEQUENCE [LARGE SCALE GENOMIC DNA]</scope>
    <source>
        <strain evidence="2 3">DSM 14501</strain>
    </source>
</reference>
<organism evidence="2 3">
    <name type="scientific">Caminicella sporogenes DSM 14501</name>
    <dbReference type="NCBI Taxonomy" id="1121266"/>
    <lineage>
        <taxon>Bacteria</taxon>
        <taxon>Bacillati</taxon>
        <taxon>Bacillota</taxon>
        <taxon>Clostridia</taxon>
        <taxon>Peptostreptococcales</taxon>
        <taxon>Caminicellaceae</taxon>
        <taxon>Caminicella</taxon>
    </lineage>
</organism>
<feature type="transmembrane region" description="Helical" evidence="1">
    <location>
        <begin position="6"/>
        <end position="24"/>
    </location>
</feature>
<evidence type="ECO:0000313" key="2">
    <source>
        <dbReference type="EMBL" id="SHK60005.1"/>
    </source>
</evidence>
<name>A0A1M6TSL2_9FIRM</name>
<gene>
    <name evidence="2" type="ORF">SAMN02745883_02431</name>
</gene>
<dbReference type="STRING" id="1121266.SAMN02745883_02431"/>